<dbReference type="AlphaFoldDB" id="A0A0Q9W697"/>
<gene>
    <name evidence="2" type="primary">Dvir\GJ25628</name>
    <name evidence="2" type="ORF">Dvir_GJ25628</name>
</gene>
<evidence type="ECO:0000313" key="2">
    <source>
        <dbReference type="EMBL" id="KRF77815.1"/>
    </source>
</evidence>
<dbReference type="OrthoDB" id="7870712at2759"/>
<evidence type="ECO:0008006" key="4">
    <source>
        <dbReference type="Google" id="ProtNLM"/>
    </source>
</evidence>
<dbReference type="EMBL" id="CH940654">
    <property type="protein sequence ID" value="KRF77815.1"/>
    <property type="molecule type" value="Genomic_DNA"/>
</dbReference>
<dbReference type="KEGG" id="dvi:26530398"/>
<dbReference type="Gene3D" id="2.10.25.10">
    <property type="entry name" value="Laminin"/>
    <property type="match status" value="5"/>
</dbReference>
<dbReference type="InParanoid" id="A0A0Q9W697"/>
<dbReference type="PROSITE" id="PS51257">
    <property type="entry name" value="PROKAR_LIPOPROTEIN"/>
    <property type="match status" value="1"/>
</dbReference>
<dbReference type="PANTHER" id="PTHR24047">
    <property type="entry name" value="FI01909P-RELATED"/>
    <property type="match status" value="1"/>
</dbReference>
<feature type="chain" id="PRO_5006386506" description="EGF-like domain-containing protein" evidence="1">
    <location>
        <begin position="23"/>
        <end position="471"/>
    </location>
</feature>
<organism evidence="2 3">
    <name type="scientific">Drosophila virilis</name>
    <name type="common">Fruit fly</name>
    <dbReference type="NCBI Taxonomy" id="7244"/>
    <lineage>
        <taxon>Eukaryota</taxon>
        <taxon>Metazoa</taxon>
        <taxon>Ecdysozoa</taxon>
        <taxon>Arthropoda</taxon>
        <taxon>Hexapoda</taxon>
        <taxon>Insecta</taxon>
        <taxon>Pterygota</taxon>
        <taxon>Neoptera</taxon>
        <taxon>Endopterygota</taxon>
        <taxon>Diptera</taxon>
        <taxon>Brachycera</taxon>
        <taxon>Muscomorpha</taxon>
        <taxon>Ephydroidea</taxon>
        <taxon>Drosophilidae</taxon>
        <taxon>Drosophila</taxon>
    </lineage>
</organism>
<dbReference type="PANTHER" id="PTHR24047:SF32">
    <property type="entry name" value="FI01909P-RELATED"/>
    <property type="match status" value="1"/>
</dbReference>
<accession>A0A0Q9W697</accession>
<feature type="signal peptide" evidence="1">
    <location>
        <begin position="1"/>
        <end position="22"/>
    </location>
</feature>
<evidence type="ECO:0000313" key="3">
    <source>
        <dbReference type="Proteomes" id="UP000008792"/>
    </source>
</evidence>
<keyword evidence="1" id="KW-0732">Signal</keyword>
<dbReference type="InterPro" id="IPR053255">
    <property type="entry name" value="EGF-like_domain"/>
</dbReference>
<reference evidence="2 3" key="1">
    <citation type="journal article" date="2007" name="Nature">
        <title>Evolution of genes and genomes on the Drosophila phylogeny.</title>
        <authorList>
            <consortium name="Drosophila 12 Genomes Consortium"/>
            <person name="Clark A.G."/>
            <person name="Eisen M.B."/>
            <person name="Smith D.R."/>
            <person name="Bergman C.M."/>
            <person name="Oliver B."/>
            <person name="Markow T.A."/>
            <person name="Kaufman T.C."/>
            <person name="Kellis M."/>
            <person name="Gelbart W."/>
            <person name="Iyer V.N."/>
            <person name="Pollard D.A."/>
            <person name="Sackton T.B."/>
            <person name="Larracuente A.M."/>
            <person name="Singh N.D."/>
            <person name="Abad J.P."/>
            <person name="Abt D.N."/>
            <person name="Adryan B."/>
            <person name="Aguade M."/>
            <person name="Akashi H."/>
            <person name="Anderson W.W."/>
            <person name="Aquadro C.F."/>
            <person name="Ardell D.H."/>
            <person name="Arguello R."/>
            <person name="Artieri C.G."/>
            <person name="Barbash D.A."/>
            <person name="Barker D."/>
            <person name="Barsanti P."/>
            <person name="Batterham P."/>
            <person name="Batzoglou S."/>
            <person name="Begun D."/>
            <person name="Bhutkar A."/>
            <person name="Blanco E."/>
            <person name="Bosak S.A."/>
            <person name="Bradley R.K."/>
            <person name="Brand A.D."/>
            <person name="Brent M.R."/>
            <person name="Brooks A.N."/>
            <person name="Brown R.H."/>
            <person name="Butlin R.K."/>
            <person name="Caggese C."/>
            <person name="Calvi B.R."/>
            <person name="Bernardo de Carvalho A."/>
            <person name="Caspi A."/>
            <person name="Castrezana S."/>
            <person name="Celniker S.E."/>
            <person name="Chang J.L."/>
            <person name="Chapple C."/>
            <person name="Chatterji S."/>
            <person name="Chinwalla A."/>
            <person name="Civetta A."/>
            <person name="Clifton S.W."/>
            <person name="Comeron J.M."/>
            <person name="Costello J.C."/>
            <person name="Coyne J.A."/>
            <person name="Daub J."/>
            <person name="David R.G."/>
            <person name="Delcher A.L."/>
            <person name="Delehaunty K."/>
            <person name="Do C.B."/>
            <person name="Ebling H."/>
            <person name="Edwards K."/>
            <person name="Eickbush T."/>
            <person name="Evans J.D."/>
            <person name="Filipski A."/>
            <person name="Findeiss S."/>
            <person name="Freyhult E."/>
            <person name="Fulton L."/>
            <person name="Fulton R."/>
            <person name="Garcia A.C."/>
            <person name="Gardiner A."/>
            <person name="Garfield D.A."/>
            <person name="Garvin B.E."/>
            <person name="Gibson G."/>
            <person name="Gilbert D."/>
            <person name="Gnerre S."/>
            <person name="Godfrey J."/>
            <person name="Good R."/>
            <person name="Gotea V."/>
            <person name="Gravely B."/>
            <person name="Greenberg A.J."/>
            <person name="Griffiths-Jones S."/>
            <person name="Gross S."/>
            <person name="Guigo R."/>
            <person name="Gustafson E.A."/>
            <person name="Haerty W."/>
            <person name="Hahn M.W."/>
            <person name="Halligan D.L."/>
            <person name="Halpern A.L."/>
            <person name="Halter G.M."/>
            <person name="Han M.V."/>
            <person name="Heger A."/>
            <person name="Hillier L."/>
            <person name="Hinrichs A.S."/>
            <person name="Holmes I."/>
            <person name="Hoskins R.A."/>
            <person name="Hubisz M.J."/>
            <person name="Hultmark D."/>
            <person name="Huntley M.A."/>
            <person name="Jaffe D.B."/>
            <person name="Jagadeeshan S."/>
            <person name="Jeck W.R."/>
            <person name="Johnson J."/>
            <person name="Jones C.D."/>
            <person name="Jordan W.C."/>
            <person name="Karpen G.H."/>
            <person name="Kataoka E."/>
            <person name="Keightley P.D."/>
            <person name="Kheradpour P."/>
            <person name="Kirkness E.F."/>
            <person name="Koerich L.B."/>
            <person name="Kristiansen K."/>
            <person name="Kudrna D."/>
            <person name="Kulathinal R.J."/>
            <person name="Kumar S."/>
            <person name="Kwok R."/>
            <person name="Lander E."/>
            <person name="Langley C.H."/>
            <person name="Lapoint R."/>
            <person name="Lazzaro B.P."/>
            <person name="Lee S.J."/>
            <person name="Levesque L."/>
            <person name="Li R."/>
            <person name="Lin C.F."/>
            <person name="Lin M.F."/>
            <person name="Lindblad-Toh K."/>
            <person name="Llopart A."/>
            <person name="Long M."/>
            <person name="Low L."/>
            <person name="Lozovsky E."/>
            <person name="Lu J."/>
            <person name="Luo M."/>
            <person name="Machado C.A."/>
            <person name="Makalowski W."/>
            <person name="Marzo M."/>
            <person name="Matsuda M."/>
            <person name="Matzkin L."/>
            <person name="McAllister B."/>
            <person name="McBride C.S."/>
            <person name="McKernan B."/>
            <person name="McKernan K."/>
            <person name="Mendez-Lago M."/>
            <person name="Minx P."/>
            <person name="Mollenhauer M.U."/>
            <person name="Montooth K."/>
            <person name="Mount S.M."/>
            <person name="Mu X."/>
            <person name="Myers E."/>
            <person name="Negre B."/>
            <person name="Newfeld S."/>
            <person name="Nielsen R."/>
            <person name="Noor M.A."/>
            <person name="O'Grady P."/>
            <person name="Pachter L."/>
            <person name="Papaceit M."/>
            <person name="Parisi M.J."/>
            <person name="Parisi M."/>
            <person name="Parts L."/>
            <person name="Pedersen J.S."/>
            <person name="Pesole G."/>
            <person name="Phillippy A.M."/>
            <person name="Ponting C.P."/>
            <person name="Pop M."/>
            <person name="Porcelli D."/>
            <person name="Powell J.R."/>
            <person name="Prohaska S."/>
            <person name="Pruitt K."/>
            <person name="Puig M."/>
            <person name="Quesneville H."/>
            <person name="Ram K.R."/>
            <person name="Rand D."/>
            <person name="Rasmussen M.D."/>
            <person name="Reed L.K."/>
            <person name="Reenan R."/>
            <person name="Reily A."/>
            <person name="Remington K.A."/>
            <person name="Rieger T.T."/>
            <person name="Ritchie M.G."/>
            <person name="Robin C."/>
            <person name="Rogers Y.H."/>
            <person name="Rohde C."/>
            <person name="Rozas J."/>
            <person name="Rubenfield M.J."/>
            <person name="Ruiz A."/>
            <person name="Russo S."/>
            <person name="Salzberg S.L."/>
            <person name="Sanchez-Gracia A."/>
            <person name="Saranga D.J."/>
            <person name="Sato H."/>
            <person name="Schaeffer S.W."/>
            <person name="Schatz M.C."/>
            <person name="Schlenke T."/>
            <person name="Schwartz R."/>
            <person name="Segarra C."/>
            <person name="Singh R.S."/>
            <person name="Sirot L."/>
            <person name="Sirota M."/>
            <person name="Sisneros N.B."/>
            <person name="Smith C.D."/>
            <person name="Smith T.F."/>
            <person name="Spieth J."/>
            <person name="Stage D.E."/>
            <person name="Stark A."/>
            <person name="Stephan W."/>
            <person name="Strausberg R.L."/>
            <person name="Strempel S."/>
            <person name="Sturgill D."/>
            <person name="Sutton G."/>
            <person name="Sutton G.G."/>
            <person name="Tao W."/>
            <person name="Teichmann S."/>
            <person name="Tobari Y.N."/>
            <person name="Tomimura Y."/>
            <person name="Tsolas J.M."/>
            <person name="Valente V.L."/>
            <person name="Venter E."/>
            <person name="Venter J.C."/>
            <person name="Vicario S."/>
            <person name="Vieira F.G."/>
            <person name="Vilella A.J."/>
            <person name="Villasante A."/>
            <person name="Walenz B."/>
            <person name="Wang J."/>
            <person name="Wasserman M."/>
            <person name="Watts T."/>
            <person name="Wilson D."/>
            <person name="Wilson R.K."/>
            <person name="Wing R.A."/>
            <person name="Wolfner M.F."/>
            <person name="Wong A."/>
            <person name="Wong G.K."/>
            <person name="Wu C.I."/>
            <person name="Wu G."/>
            <person name="Yamamoto D."/>
            <person name="Yang H.P."/>
            <person name="Yang S.P."/>
            <person name="Yorke J.A."/>
            <person name="Yoshida K."/>
            <person name="Zdobnov E."/>
            <person name="Zhang P."/>
            <person name="Zhang Y."/>
            <person name="Zimin A.V."/>
            <person name="Baldwin J."/>
            <person name="Abdouelleil A."/>
            <person name="Abdulkadir J."/>
            <person name="Abebe A."/>
            <person name="Abera B."/>
            <person name="Abreu J."/>
            <person name="Acer S.C."/>
            <person name="Aftuck L."/>
            <person name="Alexander A."/>
            <person name="An P."/>
            <person name="Anderson E."/>
            <person name="Anderson S."/>
            <person name="Arachi H."/>
            <person name="Azer M."/>
            <person name="Bachantsang P."/>
            <person name="Barry A."/>
            <person name="Bayul T."/>
            <person name="Berlin A."/>
            <person name="Bessette D."/>
            <person name="Bloom T."/>
            <person name="Blye J."/>
            <person name="Boguslavskiy L."/>
            <person name="Bonnet C."/>
            <person name="Boukhgalter B."/>
            <person name="Bourzgui I."/>
            <person name="Brown A."/>
            <person name="Cahill P."/>
            <person name="Channer S."/>
            <person name="Cheshatsang Y."/>
            <person name="Chuda L."/>
            <person name="Citroen M."/>
            <person name="Collymore A."/>
            <person name="Cooke P."/>
            <person name="Costello M."/>
            <person name="D'Aco K."/>
            <person name="Daza R."/>
            <person name="De Haan G."/>
            <person name="DeGray S."/>
            <person name="DeMaso C."/>
            <person name="Dhargay N."/>
            <person name="Dooley K."/>
            <person name="Dooley E."/>
            <person name="Doricent M."/>
            <person name="Dorje P."/>
            <person name="Dorjee K."/>
            <person name="Dupes A."/>
            <person name="Elong R."/>
            <person name="Falk J."/>
            <person name="Farina A."/>
            <person name="Faro S."/>
            <person name="Ferguson D."/>
            <person name="Fisher S."/>
            <person name="Foley C.D."/>
            <person name="Franke A."/>
            <person name="Friedrich D."/>
            <person name="Gadbois L."/>
            <person name="Gearin G."/>
            <person name="Gearin C.R."/>
            <person name="Giannoukos G."/>
            <person name="Goode T."/>
            <person name="Graham J."/>
            <person name="Grandbois E."/>
            <person name="Grewal S."/>
            <person name="Gyaltsen K."/>
            <person name="Hafez N."/>
            <person name="Hagos B."/>
            <person name="Hall J."/>
            <person name="Henson C."/>
            <person name="Hollinger A."/>
            <person name="Honan T."/>
            <person name="Huard M.D."/>
            <person name="Hughes L."/>
            <person name="Hurhula B."/>
            <person name="Husby M.E."/>
            <person name="Kamat A."/>
            <person name="Kanga B."/>
            <person name="Kashin S."/>
            <person name="Khazanovich D."/>
            <person name="Kisner P."/>
            <person name="Lance K."/>
            <person name="Lara M."/>
            <person name="Lee W."/>
            <person name="Lennon N."/>
            <person name="Letendre F."/>
            <person name="LeVine R."/>
            <person name="Lipovsky A."/>
            <person name="Liu X."/>
            <person name="Liu J."/>
            <person name="Liu S."/>
            <person name="Lokyitsang T."/>
            <person name="Lokyitsang Y."/>
            <person name="Lubonja R."/>
            <person name="Lui A."/>
            <person name="MacDonald P."/>
            <person name="Magnisalis V."/>
            <person name="Maru K."/>
            <person name="Matthews C."/>
            <person name="McCusker W."/>
            <person name="McDonough S."/>
            <person name="Mehta T."/>
            <person name="Meldrim J."/>
            <person name="Meneus L."/>
            <person name="Mihai O."/>
            <person name="Mihalev A."/>
            <person name="Mihova T."/>
            <person name="Mittelman R."/>
            <person name="Mlenga V."/>
            <person name="Montmayeur A."/>
            <person name="Mulrain L."/>
            <person name="Navidi A."/>
            <person name="Naylor J."/>
            <person name="Negash T."/>
            <person name="Nguyen T."/>
            <person name="Nguyen N."/>
            <person name="Nicol R."/>
            <person name="Norbu C."/>
            <person name="Norbu N."/>
            <person name="Novod N."/>
            <person name="O'Neill B."/>
            <person name="Osman S."/>
            <person name="Markiewicz E."/>
            <person name="Oyono O.L."/>
            <person name="Patti C."/>
            <person name="Phunkhang P."/>
            <person name="Pierre F."/>
            <person name="Priest M."/>
            <person name="Raghuraman S."/>
            <person name="Rege F."/>
            <person name="Reyes R."/>
            <person name="Rise C."/>
            <person name="Rogov P."/>
            <person name="Ross K."/>
            <person name="Ryan E."/>
            <person name="Settipalli S."/>
            <person name="Shea T."/>
            <person name="Sherpa N."/>
            <person name="Shi L."/>
            <person name="Shih D."/>
            <person name="Sparrow T."/>
            <person name="Spaulding J."/>
            <person name="Stalker J."/>
            <person name="Stange-Thomann N."/>
            <person name="Stavropoulos S."/>
            <person name="Stone C."/>
            <person name="Strader C."/>
            <person name="Tesfaye S."/>
            <person name="Thomson T."/>
            <person name="Thoulutsang Y."/>
            <person name="Thoulutsang D."/>
            <person name="Topham K."/>
            <person name="Topping I."/>
            <person name="Tsamla T."/>
            <person name="Vassiliev H."/>
            <person name="Vo A."/>
            <person name="Wangchuk T."/>
            <person name="Wangdi T."/>
            <person name="Weiand M."/>
            <person name="Wilkinson J."/>
            <person name="Wilson A."/>
            <person name="Yadav S."/>
            <person name="Young G."/>
            <person name="Yu Q."/>
            <person name="Zembek L."/>
            <person name="Zhong D."/>
            <person name="Zimmer A."/>
            <person name="Zwirko Z."/>
            <person name="Jaffe D.B."/>
            <person name="Alvarez P."/>
            <person name="Brockman W."/>
            <person name="Butler J."/>
            <person name="Chin C."/>
            <person name="Gnerre S."/>
            <person name="Grabherr M."/>
            <person name="Kleber M."/>
            <person name="Mauceli E."/>
            <person name="MacCallum I."/>
        </authorList>
    </citation>
    <scope>NUCLEOTIDE SEQUENCE [LARGE SCALE GENOMIC DNA]</scope>
    <source>
        <strain evidence="3">Tucson 15010-1051.87</strain>
    </source>
</reference>
<sequence>MDSTRGAIFFICLIAATGCTPAMQKNNKNPYNNTCLKKNFERDSDMENISELVSEYECCPGYVGAIDDCKPVCSVECDSNKYCSAPEHCECVEGFKMVLNGDCHPACTEGYEMQPTGECVSRAETKEIEVKPSEDCYVEDPCLPKDPNLCTREVPVTGEQQPGYYTLKEEFEKLNIPFPNILFTRIERYCCDGYGKQTDDELCQPVCQPNCGANAYCKAPNKCACQENYHMGVEGQCVENFKAVDPHVCSKNVSTTEVKIYCCDGYEQNALGALCLPKCSQGCGRNCRCVQPEVCECEEADAHCLCKPGYAKGKSGHCEPLCAAGCPVHSSCLSYGLCQCLEGYTNSTGSCQPNCLAMPENSKCVRPGEWECDLGYIKLPDANGQSYTCQPHCRQSCSTYGKCVEPNVCECLPGFKAILLGQDPETKQFVEECRPVELTDSLPYPYERYTTEASNDQILPHKTEKISFRTL</sequence>
<dbReference type="Proteomes" id="UP000008792">
    <property type="component" value="Unassembled WGS sequence"/>
</dbReference>
<keyword evidence="3" id="KW-1185">Reference proteome</keyword>
<name>A0A0Q9W697_DROVI</name>
<protein>
    <recommendedName>
        <fullName evidence="4">EGF-like domain-containing protein</fullName>
    </recommendedName>
</protein>
<evidence type="ECO:0000256" key="1">
    <source>
        <dbReference type="SAM" id="SignalP"/>
    </source>
</evidence>
<proteinExistence type="predicted"/>